<dbReference type="RefSeq" id="WP_378279080.1">
    <property type="nucleotide sequence ID" value="NZ_JBHSON010000001.1"/>
</dbReference>
<evidence type="ECO:0000256" key="1">
    <source>
        <dbReference type="SAM" id="MobiDB-lite"/>
    </source>
</evidence>
<dbReference type="Proteomes" id="UP001596074">
    <property type="component" value="Unassembled WGS sequence"/>
</dbReference>
<accession>A0ABW0ZTP3</accession>
<evidence type="ECO:0000313" key="2">
    <source>
        <dbReference type="EMBL" id="MFC5744170.1"/>
    </source>
</evidence>
<organism evidence="2 3">
    <name type="scientific">Actinomadura rugatobispora</name>
    <dbReference type="NCBI Taxonomy" id="1994"/>
    <lineage>
        <taxon>Bacteria</taxon>
        <taxon>Bacillati</taxon>
        <taxon>Actinomycetota</taxon>
        <taxon>Actinomycetes</taxon>
        <taxon>Streptosporangiales</taxon>
        <taxon>Thermomonosporaceae</taxon>
        <taxon>Actinomadura</taxon>
    </lineage>
</organism>
<sequence>MRPLDPLALAGLLIRYGAGVWTLVLWVDLFRDACVTETLDDHGLLVGAAVLLGTDTLARIGRFLLPPLLYGLAERLRPRWEARGLRRSSGRAAARNRAASSNAAAPARPPAPACQAGPAGR</sequence>
<protein>
    <submittedName>
        <fullName evidence="2">Uncharacterized protein</fullName>
    </submittedName>
</protein>
<evidence type="ECO:0000313" key="3">
    <source>
        <dbReference type="Proteomes" id="UP001596074"/>
    </source>
</evidence>
<reference evidence="3" key="1">
    <citation type="journal article" date="2019" name="Int. J. Syst. Evol. Microbiol.">
        <title>The Global Catalogue of Microorganisms (GCM) 10K type strain sequencing project: providing services to taxonomists for standard genome sequencing and annotation.</title>
        <authorList>
            <consortium name="The Broad Institute Genomics Platform"/>
            <consortium name="The Broad Institute Genome Sequencing Center for Infectious Disease"/>
            <person name="Wu L."/>
            <person name="Ma J."/>
        </authorList>
    </citation>
    <scope>NUCLEOTIDE SEQUENCE [LARGE SCALE GENOMIC DNA]</scope>
    <source>
        <strain evidence="3">KCTC 42087</strain>
    </source>
</reference>
<name>A0ABW0ZTP3_9ACTN</name>
<dbReference type="EMBL" id="JBHSON010000001">
    <property type="protein sequence ID" value="MFC5744170.1"/>
    <property type="molecule type" value="Genomic_DNA"/>
</dbReference>
<proteinExistence type="predicted"/>
<keyword evidence="3" id="KW-1185">Reference proteome</keyword>
<gene>
    <name evidence="2" type="ORF">ACFPZN_00935</name>
</gene>
<comment type="caution">
    <text evidence="2">The sequence shown here is derived from an EMBL/GenBank/DDBJ whole genome shotgun (WGS) entry which is preliminary data.</text>
</comment>
<feature type="compositionally biased region" description="Low complexity" evidence="1">
    <location>
        <begin position="90"/>
        <end position="106"/>
    </location>
</feature>
<feature type="region of interest" description="Disordered" evidence="1">
    <location>
        <begin position="84"/>
        <end position="121"/>
    </location>
</feature>